<feature type="binding site" evidence="3">
    <location>
        <position position="295"/>
    </location>
    <ligand>
        <name>Zn(2+)</name>
        <dbReference type="ChEBI" id="CHEBI:29105"/>
    </ligand>
</feature>
<evidence type="ECO:0000313" key="6">
    <source>
        <dbReference type="EMBL" id="TXS89248.1"/>
    </source>
</evidence>
<dbReference type="HAMAP" id="MF_01820">
    <property type="entry name" value="GTPase_RsgA"/>
    <property type="match status" value="1"/>
</dbReference>
<comment type="cofactor">
    <cofactor evidence="3">
        <name>Zn(2+)</name>
        <dbReference type="ChEBI" id="CHEBI:29105"/>
    </cofactor>
    <text evidence="3">Binds 1 zinc ion per subunit.</text>
</comment>
<dbReference type="GO" id="GO:0042274">
    <property type="term" value="P:ribosomal small subunit biogenesis"/>
    <property type="evidence" value="ECO:0007669"/>
    <property type="project" value="UniProtKB-UniRule"/>
</dbReference>
<keyword evidence="3 6" id="KW-0378">Hydrolase</keyword>
<gene>
    <name evidence="3 6" type="primary">rsgA</name>
    <name evidence="6" type="ORF">FV139_20120</name>
</gene>
<keyword evidence="3" id="KW-0479">Metal-binding</keyword>
<dbReference type="AlphaFoldDB" id="A0A5C8ZLB6"/>
<dbReference type="InterPro" id="IPR010914">
    <property type="entry name" value="RsgA_GTPase_dom"/>
</dbReference>
<comment type="caution">
    <text evidence="6">The sequence shown here is derived from an EMBL/GenBank/DDBJ whole genome shotgun (WGS) entry which is preliminary data.</text>
</comment>
<dbReference type="SUPFAM" id="SSF52540">
    <property type="entry name" value="P-loop containing nucleoside triphosphate hydrolases"/>
    <property type="match status" value="1"/>
</dbReference>
<dbReference type="InterPro" id="IPR004881">
    <property type="entry name" value="Ribosome_biogen_GTPase_RsgA"/>
</dbReference>
<dbReference type="GO" id="GO:0005525">
    <property type="term" value="F:GTP binding"/>
    <property type="evidence" value="ECO:0007669"/>
    <property type="project" value="UniProtKB-UniRule"/>
</dbReference>
<evidence type="ECO:0000259" key="5">
    <source>
        <dbReference type="PROSITE" id="PS51721"/>
    </source>
</evidence>
<dbReference type="Pfam" id="PF03193">
    <property type="entry name" value="RsgA_GTPase"/>
    <property type="match status" value="1"/>
</dbReference>
<feature type="domain" description="CP-type G" evidence="5">
    <location>
        <begin position="111"/>
        <end position="271"/>
    </location>
</feature>
<dbReference type="InterPro" id="IPR012340">
    <property type="entry name" value="NA-bd_OB-fold"/>
</dbReference>
<dbReference type="GO" id="GO:0019843">
    <property type="term" value="F:rRNA binding"/>
    <property type="evidence" value="ECO:0007669"/>
    <property type="project" value="UniProtKB-KW"/>
</dbReference>
<comment type="similarity">
    <text evidence="3">Belongs to the TRAFAC class YlqF/YawG GTPase family. RsgA subfamily.</text>
</comment>
<keyword evidence="3" id="KW-0694">RNA-binding</keyword>
<dbReference type="RefSeq" id="WP_148070289.1">
    <property type="nucleotide sequence ID" value="NZ_VRZA01000011.1"/>
</dbReference>
<feature type="binding site" evidence="3">
    <location>
        <position position="302"/>
    </location>
    <ligand>
        <name>Zn(2+)</name>
        <dbReference type="ChEBI" id="CHEBI:29105"/>
    </ligand>
</feature>
<feature type="domain" description="EngC GTPase" evidence="4">
    <location>
        <begin position="119"/>
        <end position="269"/>
    </location>
</feature>
<dbReference type="Gene3D" id="1.10.40.50">
    <property type="entry name" value="Probable gtpase engc, domain 3"/>
    <property type="match status" value="1"/>
</dbReference>
<dbReference type="GO" id="GO:0005737">
    <property type="term" value="C:cytoplasm"/>
    <property type="evidence" value="ECO:0007669"/>
    <property type="project" value="UniProtKB-SubCell"/>
</dbReference>
<dbReference type="NCBIfam" id="TIGR00157">
    <property type="entry name" value="ribosome small subunit-dependent GTPase A"/>
    <property type="match status" value="1"/>
</dbReference>
<evidence type="ECO:0000256" key="1">
    <source>
        <dbReference type="ARBA" id="ARBA00022741"/>
    </source>
</evidence>
<accession>A0A5C8ZLB6</accession>
<dbReference type="GO" id="GO:0046872">
    <property type="term" value="F:metal ion binding"/>
    <property type="evidence" value="ECO:0007669"/>
    <property type="project" value="UniProtKB-KW"/>
</dbReference>
<keyword evidence="7" id="KW-1185">Reference proteome</keyword>
<dbReference type="GO" id="GO:0003924">
    <property type="term" value="F:GTPase activity"/>
    <property type="evidence" value="ECO:0007669"/>
    <property type="project" value="UniProtKB-UniRule"/>
</dbReference>
<comment type="function">
    <text evidence="3">One of several proteins that assist in the late maturation steps of the functional core of the 30S ribosomal subunit. Helps release RbfA from mature subunits. May play a role in the assembly of ribosomal proteins into the subunit. Circularly permuted GTPase that catalyzes slow GTP hydrolysis, GTPase activity is stimulated by the 30S ribosomal subunit.</text>
</comment>
<dbReference type="Gene3D" id="2.40.50.140">
    <property type="entry name" value="Nucleic acid-binding proteins"/>
    <property type="match status" value="1"/>
</dbReference>
<dbReference type="InterPro" id="IPR027417">
    <property type="entry name" value="P-loop_NTPase"/>
</dbReference>
<feature type="binding site" evidence="3">
    <location>
        <begin position="213"/>
        <end position="221"/>
    </location>
    <ligand>
        <name>GTP</name>
        <dbReference type="ChEBI" id="CHEBI:37565"/>
    </ligand>
</feature>
<comment type="subcellular location">
    <subcellularLocation>
        <location evidence="3">Cytoplasm</location>
    </subcellularLocation>
</comment>
<dbReference type="Proteomes" id="UP000321039">
    <property type="component" value="Unassembled WGS sequence"/>
</dbReference>
<keyword evidence="3" id="KW-0862">Zinc</keyword>
<proteinExistence type="inferred from homology"/>
<evidence type="ECO:0000313" key="7">
    <source>
        <dbReference type="Proteomes" id="UP000321039"/>
    </source>
</evidence>
<dbReference type="InterPro" id="IPR030378">
    <property type="entry name" value="G_CP_dom"/>
</dbReference>
<organism evidence="6 7">
    <name type="scientific">Parahaliea maris</name>
    <dbReference type="NCBI Taxonomy" id="2716870"/>
    <lineage>
        <taxon>Bacteria</taxon>
        <taxon>Pseudomonadati</taxon>
        <taxon>Pseudomonadota</taxon>
        <taxon>Gammaproteobacteria</taxon>
        <taxon>Cellvibrionales</taxon>
        <taxon>Halieaceae</taxon>
        <taxon>Parahaliea</taxon>
    </lineage>
</organism>
<dbReference type="EC" id="3.6.1.-" evidence="3"/>
<dbReference type="EMBL" id="VRZA01000011">
    <property type="protein sequence ID" value="TXS89248.1"/>
    <property type="molecule type" value="Genomic_DNA"/>
</dbReference>
<evidence type="ECO:0000256" key="3">
    <source>
        <dbReference type="HAMAP-Rule" id="MF_01820"/>
    </source>
</evidence>
<reference evidence="6 7" key="1">
    <citation type="submission" date="2019-08" db="EMBL/GenBank/DDBJ databases">
        <title>Parahaliea maris sp. nov., isolated from the surface seawater.</title>
        <authorList>
            <person name="Liu Y."/>
        </authorList>
    </citation>
    <scope>NUCLEOTIDE SEQUENCE [LARGE SCALE GENOMIC DNA]</scope>
    <source>
        <strain evidence="6 7">HSLHS9</strain>
    </source>
</reference>
<feature type="binding site" evidence="3">
    <location>
        <begin position="158"/>
        <end position="161"/>
    </location>
    <ligand>
        <name>GTP</name>
        <dbReference type="ChEBI" id="CHEBI:37565"/>
    </ligand>
</feature>
<evidence type="ECO:0000259" key="4">
    <source>
        <dbReference type="PROSITE" id="PS50936"/>
    </source>
</evidence>
<keyword evidence="3" id="KW-0690">Ribosome biogenesis</keyword>
<keyword evidence="3" id="KW-0963">Cytoplasm</keyword>
<protein>
    <recommendedName>
        <fullName evidence="3">Small ribosomal subunit biogenesis GTPase RsgA</fullName>
        <ecNumber evidence="3">3.6.1.-</ecNumber>
    </recommendedName>
</protein>
<dbReference type="PANTHER" id="PTHR32120:SF11">
    <property type="entry name" value="SMALL RIBOSOMAL SUBUNIT BIOGENESIS GTPASE RSGA 1, MITOCHONDRIAL-RELATED"/>
    <property type="match status" value="1"/>
</dbReference>
<dbReference type="PANTHER" id="PTHR32120">
    <property type="entry name" value="SMALL RIBOSOMAL SUBUNIT BIOGENESIS GTPASE RSGA"/>
    <property type="match status" value="1"/>
</dbReference>
<comment type="subunit">
    <text evidence="3">Monomer. Associates with 30S ribosomal subunit, binds 16S rRNA.</text>
</comment>
<sequence>MGKRKLSRRQAWRVKKIQEERAERARRREDIAEENLGGGALGPEQQGLVVAHFGTQVEVESAPGETRRCHLRANLGSLVTGDRVIWCDGDPTGVVVAQLDRDSELCRPDNYGQLKPVAANIDRIFIVVAARPEPHANLIDRYLVASETVGIEPVLVLNKVDLLEAEPELASALAAMLQPYSDLGYSTLRVSAREGGTQSLQAALLEHTSIFVGQSGVGKSSLVNSLLPGLDLRVGALSELTQKGTHTTTTAQLFHLPCGGSLIDSPGIREFGLWHMTREQVELGFREFRRHLGHCRFRDCQHQQEPGCAILQAVEQSEISAERLASYRRIVASLDEGQGGPG</sequence>
<name>A0A5C8ZLB6_9GAMM</name>
<keyword evidence="3" id="KW-0699">rRNA-binding</keyword>
<keyword evidence="2 3" id="KW-0342">GTP-binding</keyword>
<feature type="binding site" evidence="3">
    <location>
        <position position="300"/>
    </location>
    <ligand>
        <name>Zn(2+)</name>
        <dbReference type="ChEBI" id="CHEBI:29105"/>
    </ligand>
</feature>
<feature type="binding site" evidence="3">
    <location>
        <position position="308"/>
    </location>
    <ligand>
        <name>Zn(2+)</name>
        <dbReference type="ChEBI" id="CHEBI:29105"/>
    </ligand>
</feature>
<dbReference type="PROSITE" id="PS51721">
    <property type="entry name" value="G_CP"/>
    <property type="match status" value="1"/>
</dbReference>
<dbReference type="PROSITE" id="PS50936">
    <property type="entry name" value="ENGC_GTPASE"/>
    <property type="match status" value="1"/>
</dbReference>
<dbReference type="Gene3D" id="3.40.50.300">
    <property type="entry name" value="P-loop containing nucleotide triphosphate hydrolases"/>
    <property type="match status" value="1"/>
</dbReference>
<dbReference type="NCBIfam" id="NF008931">
    <property type="entry name" value="PRK12288.1"/>
    <property type="match status" value="1"/>
</dbReference>
<keyword evidence="1 3" id="KW-0547">Nucleotide-binding</keyword>
<dbReference type="CDD" id="cd01854">
    <property type="entry name" value="YjeQ_EngC"/>
    <property type="match status" value="1"/>
</dbReference>
<evidence type="ECO:0000256" key="2">
    <source>
        <dbReference type="ARBA" id="ARBA00023134"/>
    </source>
</evidence>